<comment type="similarity">
    <text evidence="3 12">Belongs to the CcmD/CycX/HelD family.</text>
</comment>
<keyword evidence="8 12" id="KW-0812">Transmembrane</keyword>
<comment type="subcellular location">
    <subcellularLocation>
        <location evidence="2 12">Cell inner membrane</location>
        <topology evidence="2 12">Single-pass membrane protein</topology>
    </subcellularLocation>
</comment>
<keyword evidence="11 12" id="KW-0472">Membrane</keyword>
<organism evidence="13 14">
    <name type="scientific">Exilibacterium tricleocarpae</name>
    <dbReference type="NCBI Taxonomy" id="2591008"/>
    <lineage>
        <taxon>Bacteria</taxon>
        <taxon>Pseudomonadati</taxon>
        <taxon>Pseudomonadota</taxon>
        <taxon>Gammaproteobacteria</taxon>
        <taxon>Cellvibrionales</taxon>
        <taxon>Cellvibrionaceae</taxon>
        <taxon>Exilibacterium</taxon>
    </lineage>
</organism>
<keyword evidence="10 12" id="KW-1133">Transmembrane helix</keyword>
<evidence type="ECO:0000256" key="6">
    <source>
        <dbReference type="ARBA" id="ARBA00022475"/>
    </source>
</evidence>
<dbReference type="PANTHER" id="PTHR37531:SF1">
    <property type="entry name" value="HEME EXPORTER PROTEIN D"/>
    <property type="match status" value="1"/>
</dbReference>
<evidence type="ECO:0000313" key="14">
    <source>
        <dbReference type="Proteomes" id="UP000319732"/>
    </source>
</evidence>
<evidence type="ECO:0000256" key="9">
    <source>
        <dbReference type="ARBA" id="ARBA00022748"/>
    </source>
</evidence>
<evidence type="ECO:0000256" key="11">
    <source>
        <dbReference type="ARBA" id="ARBA00023136"/>
    </source>
</evidence>
<dbReference type="Proteomes" id="UP000319732">
    <property type="component" value="Unassembled WGS sequence"/>
</dbReference>
<evidence type="ECO:0000256" key="3">
    <source>
        <dbReference type="ARBA" id="ARBA00008741"/>
    </source>
</evidence>
<dbReference type="OrthoDB" id="9815607at2"/>
<evidence type="ECO:0000256" key="10">
    <source>
        <dbReference type="ARBA" id="ARBA00022989"/>
    </source>
</evidence>
<evidence type="ECO:0000256" key="4">
    <source>
        <dbReference type="ARBA" id="ARBA00016461"/>
    </source>
</evidence>
<gene>
    <name evidence="13" type="primary">ccmD</name>
    <name evidence="13" type="ORF">FKG94_14330</name>
</gene>
<protein>
    <recommendedName>
        <fullName evidence="4 12">Heme exporter protein D</fullName>
    </recommendedName>
</protein>
<keyword evidence="7 12" id="KW-0997">Cell inner membrane</keyword>
<sequence>MEFQFTSLADFMMMSGHGPYVWSCYAVTALGLLYLVVAPLRKRRRFIAQQRRQQQIQAANQTRLETARQ</sequence>
<evidence type="ECO:0000256" key="2">
    <source>
        <dbReference type="ARBA" id="ARBA00004377"/>
    </source>
</evidence>
<dbReference type="AlphaFoldDB" id="A0A545TLY2"/>
<evidence type="ECO:0000256" key="8">
    <source>
        <dbReference type="ARBA" id="ARBA00022692"/>
    </source>
</evidence>
<keyword evidence="5 12" id="KW-0813">Transport</keyword>
<evidence type="ECO:0000313" key="13">
    <source>
        <dbReference type="EMBL" id="TQV78242.1"/>
    </source>
</evidence>
<proteinExistence type="inferred from homology"/>
<evidence type="ECO:0000256" key="7">
    <source>
        <dbReference type="ARBA" id="ARBA00022519"/>
    </source>
</evidence>
<feature type="transmembrane region" description="Helical" evidence="12">
    <location>
        <begin position="20"/>
        <end position="40"/>
    </location>
</feature>
<keyword evidence="9 12" id="KW-0201">Cytochrome c-type biogenesis</keyword>
<dbReference type="InterPro" id="IPR007078">
    <property type="entry name" value="Haem_export_protD_CcmD"/>
</dbReference>
<evidence type="ECO:0000256" key="12">
    <source>
        <dbReference type="RuleBase" id="RU363101"/>
    </source>
</evidence>
<keyword evidence="6 12" id="KW-1003">Cell membrane</keyword>
<dbReference type="PANTHER" id="PTHR37531">
    <property type="entry name" value="HEME EXPORTER PROTEIN D"/>
    <property type="match status" value="1"/>
</dbReference>
<dbReference type="NCBIfam" id="TIGR03141">
    <property type="entry name" value="cytochro_ccmD"/>
    <property type="match status" value="1"/>
</dbReference>
<evidence type="ECO:0000256" key="5">
    <source>
        <dbReference type="ARBA" id="ARBA00022448"/>
    </source>
</evidence>
<dbReference type="GO" id="GO:0017004">
    <property type="term" value="P:cytochrome complex assembly"/>
    <property type="evidence" value="ECO:0007669"/>
    <property type="project" value="UniProtKB-KW"/>
</dbReference>
<name>A0A545TLY2_9GAMM</name>
<dbReference type="EMBL" id="VHSG01000013">
    <property type="protein sequence ID" value="TQV78242.1"/>
    <property type="molecule type" value="Genomic_DNA"/>
</dbReference>
<reference evidence="13 14" key="1">
    <citation type="submission" date="2019-06" db="EMBL/GenBank/DDBJ databases">
        <title>Whole genome sequence for Cellvibrionaceae sp. R142.</title>
        <authorList>
            <person name="Wang G."/>
        </authorList>
    </citation>
    <scope>NUCLEOTIDE SEQUENCE [LARGE SCALE GENOMIC DNA]</scope>
    <source>
        <strain evidence="13 14">R142</strain>
    </source>
</reference>
<comment type="caution">
    <text evidence="13">The sequence shown here is derived from an EMBL/GenBank/DDBJ whole genome shotgun (WGS) entry which is preliminary data.</text>
</comment>
<dbReference type="RefSeq" id="WP_142905022.1">
    <property type="nucleotide sequence ID" value="NZ_ML660094.1"/>
</dbReference>
<dbReference type="GO" id="GO:0015886">
    <property type="term" value="P:heme transport"/>
    <property type="evidence" value="ECO:0007669"/>
    <property type="project" value="InterPro"/>
</dbReference>
<keyword evidence="14" id="KW-1185">Reference proteome</keyword>
<evidence type="ECO:0000256" key="1">
    <source>
        <dbReference type="ARBA" id="ARBA00002442"/>
    </source>
</evidence>
<accession>A0A545TLY2</accession>
<dbReference type="Pfam" id="PF04995">
    <property type="entry name" value="CcmD"/>
    <property type="match status" value="1"/>
</dbReference>
<comment type="function">
    <text evidence="1 12">Required for the export of heme to the periplasm for the biogenesis of c-type cytochromes.</text>
</comment>
<dbReference type="InterPro" id="IPR052075">
    <property type="entry name" value="Heme_exporter_D"/>
</dbReference>
<dbReference type="GO" id="GO:0005886">
    <property type="term" value="C:plasma membrane"/>
    <property type="evidence" value="ECO:0007669"/>
    <property type="project" value="UniProtKB-SubCell"/>
</dbReference>
<dbReference type="GO" id="GO:1903607">
    <property type="term" value="P:cytochrome c biosynthetic process"/>
    <property type="evidence" value="ECO:0007669"/>
    <property type="project" value="TreeGrafter"/>
</dbReference>